<keyword evidence="1" id="KW-0472">Membrane</keyword>
<protein>
    <submittedName>
        <fullName evidence="2">Uncharacterized protein</fullName>
    </submittedName>
</protein>
<organism evidence="2">
    <name type="scientific">Trypanosoma congolense (strain IL3000)</name>
    <dbReference type="NCBI Taxonomy" id="1068625"/>
    <lineage>
        <taxon>Eukaryota</taxon>
        <taxon>Discoba</taxon>
        <taxon>Euglenozoa</taxon>
        <taxon>Kinetoplastea</taxon>
        <taxon>Metakinetoplastina</taxon>
        <taxon>Trypanosomatida</taxon>
        <taxon>Trypanosomatidae</taxon>
        <taxon>Trypanosoma</taxon>
        <taxon>Nannomonas</taxon>
    </lineage>
</organism>
<dbReference type="EMBL" id="HE575322">
    <property type="protein sequence ID" value="CCC93037.1"/>
    <property type="molecule type" value="Genomic_DNA"/>
</dbReference>
<evidence type="ECO:0000256" key="1">
    <source>
        <dbReference type="SAM" id="Phobius"/>
    </source>
</evidence>
<keyword evidence="1" id="KW-1133">Transmembrane helix</keyword>
<dbReference type="AlphaFoldDB" id="G0UUH3"/>
<gene>
    <name evidence="2" type="ORF">TCIL3000_9_4370</name>
</gene>
<accession>G0UUH3</accession>
<feature type="transmembrane region" description="Helical" evidence="1">
    <location>
        <begin position="97"/>
        <end position="118"/>
    </location>
</feature>
<dbReference type="VEuPathDB" id="TriTrypDB:TcIL3000_9_4370"/>
<name>G0UUH3_TRYCI</name>
<evidence type="ECO:0000313" key="2">
    <source>
        <dbReference type="EMBL" id="CCC93037.1"/>
    </source>
</evidence>
<sequence length="238" mass="26982">MWLCGVPAAFNTSSFCIMGGTSSIFSLTTSLHCSSPLHFTSLHLPFYSLHHHFSPPFIFRSFSSQQQARSAFLARNSRYMQQHTALTHKSNAWEREIIALLCLLKSFATFLFVTFLFLSPAAGSNAPRTPTMLQRRARPFSSVYSFLYKSQSANRMKQHTPTALSIFGMVINTLLLKRSPLPLHYFYPYPFLLFPSPRATRPNLINSSPLRFSLHLEVTNNSIGCLSRSPTCSQEFQN</sequence>
<reference evidence="2" key="1">
    <citation type="journal article" date="2012" name="Proc. Natl. Acad. Sci. U.S.A.">
        <title>Antigenic diversity is generated by distinct evolutionary mechanisms in African trypanosome species.</title>
        <authorList>
            <person name="Jackson A.P."/>
            <person name="Berry A."/>
            <person name="Aslett M."/>
            <person name="Allison H.C."/>
            <person name="Burton P."/>
            <person name="Vavrova-Anderson J."/>
            <person name="Brown R."/>
            <person name="Browne H."/>
            <person name="Corton N."/>
            <person name="Hauser H."/>
            <person name="Gamble J."/>
            <person name="Gilderthorp R."/>
            <person name="Marcello L."/>
            <person name="McQuillan J."/>
            <person name="Otto T.D."/>
            <person name="Quail M.A."/>
            <person name="Sanders M.J."/>
            <person name="van Tonder A."/>
            <person name="Ginger M.L."/>
            <person name="Field M.C."/>
            <person name="Barry J.D."/>
            <person name="Hertz-Fowler C."/>
            <person name="Berriman M."/>
        </authorList>
    </citation>
    <scope>NUCLEOTIDE SEQUENCE</scope>
    <source>
        <strain evidence="2">IL3000</strain>
    </source>
</reference>
<proteinExistence type="predicted"/>
<keyword evidence="1" id="KW-0812">Transmembrane</keyword>